<dbReference type="CDD" id="cd02440">
    <property type="entry name" value="AdoMet_MTases"/>
    <property type="match status" value="1"/>
</dbReference>
<evidence type="ECO:0000256" key="9">
    <source>
        <dbReference type="ARBA" id="ARBA00030757"/>
    </source>
</evidence>
<evidence type="ECO:0000256" key="8">
    <source>
        <dbReference type="ARBA" id="ARBA00022691"/>
    </source>
</evidence>
<dbReference type="EMBL" id="BOOG01000018">
    <property type="protein sequence ID" value="GIH69898.1"/>
    <property type="molecule type" value="Genomic_DNA"/>
</dbReference>
<comment type="caution">
    <text evidence="12">The sequence shown here is derived from an EMBL/GenBank/DDBJ whole genome shotgun (WGS) entry which is preliminary data.</text>
</comment>
<dbReference type="AlphaFoldDB" id="A0A8J3RC99"/>
<dbReference type="GO" id="GO:0032259">
    <property type="term" value="P:methylation"/>
    <property type="evidence" value="ECO:0007669"/>
    <property type="project" value="UniProtKB-KW"/>
</dbReference>
<dbReference type="SUPFAM" id="SSF53335">
    <property type="entry name" value="S-adenosyl-L-methionine-dependent methyltransferases"/>
    <property type="match status" value="1"/>
</dbReference>
<evidence type="ECO:0000256" key="6">
    <source>
        <dbReference type="ARBA" id="ARBA00022603"/>
    </source>
</evidence>
<keyword evidence="13" id="KW-1185">Reference proteome</keyword>
<dbReference type="InterPro" id="IPR000682">
    <property type="entry name" value="PCMT"/>
</dbReference>
<organism evidence="12 13">
    <name type="scientific">Sphaerimonospora thailandensis</name>
    <dbReference type="NCBI Taxonomy" id="795644"/>
    <lineage>
        <taxon>Bacteria</taxon>
        <taxon>Bacillati</taxon>
        <taxon>Actinomycetota</taxon>
        <taxon>Actinomycetes</taxon>
        <taxon>Streptosporangiales</taxon>
        <taxon>Streptosporangiaceae</taxon>
        <taxon>Sphaerimonospora</taxon>
    </lineage>
</organism>
<dbReference type="NCBIfam" id="TIGR04364">
    <property type="entry name" value="methyltran_FxLD"/>
    <property type="match status" value="1"/>
</dbReference>
<gene>
    <name evidence="12" type="ORF">Mth01_21510</name>
</gene>
<sequence length="408" mass="43690">MMIKAEGAGAITGNADRLRDDLADYIKSWGMFRTPQVEAAFRTVPRHLFLPGVALDVAYGRKPVVTRRAADGTSVSSASSPKLVAAMLEQLAVEPGQRVLEIGAATGINAALLAELVGPTGGVVTIELDDDLAAGAAESLEAAGYPQVEVVCGDGALGVPNRAPYDRIIVTAEAWDLVPAWWDQLTVGGRLVVPLRLHGSGLTRAIAFDLHQPDHMISTSAVVCGFVPMRGLAEHAEQHVRLADDVVLKVDVDDLPDDTALARTLTHPGQEHWPGIHVRHDEPAEHLDLWLVTTAAHRFGRLSVGQQARTTGLANPAMRWGGAALYDGGTLTYIVTCDIDDDTLELGIVAHGPDSVKLAGHTTDLLHRWDRERPSRPVITACRTDTNPGANTAETRIVRPHTAVTVTW</sequence>
<keyword evidence="7" id="KW-0808">Transferase</keyword>
<dbReference type="PANTHER" id="PTHR11579:SF0">
    <property type="entry name" value="PROTEIN-L-ISOASPARTATE(D-ASPARTATE) O-METHYLTRANSFERASE"/>
    <property type="match status" value="1"/>
</dbReference>
<dbReference type="EC" id="2.1.1.77" evidence="3"/>
<evidence type="ECO:0000256" key="5">
    <source>
        <dbReference type="ARBA" id="ARBA00022490"/>
    </source>
</evidence>
<dbReference type="PANTHER" id="PTHR11579">
    <property type="entry name" value="PROTEIN-L-ISOASPARTATE O-METHYLTRANSFERASE"/>
    <property type="match status" value="1"/>
</dbReference>
<accession>A0A8J3RC99</accession>
<dbReference type="PROSITE" id="PS01279">
    <property type="entry name" value="PCMT"/>
    <property type="match status" value="1"/>
</dbReference>
<evidence type="ECO:0000256" key="7">
    <source>
        <dbReference type="ARBA" id="ARBA00022679"/>
    </source>
</evidence>
<comment type="similarity">
    <text evidence="2">Belongs to the methyltransferase superfamily. L-isoaspartyl/D-aspartyl protein methyltransferase family.</text>
</comment>
<keyword evidence="6" id="KW-0489">Methyltransferase</keyword>
<dbReference type="Gene3D" id="3.40.50.150">
    <property type="entry name" value="Vaccinia Virus protein VP39"/>
    <property type="match status" value="1"/>
</dbReference>
<evidence type="ECO:0000256" key="2">
    <source>
        <dbReference type="ARBA" id="ARBA00005369"/>
    </source>
</evidence>
<comment type="subcellular location">
    <subcellularLocation>
        <location evidence="1">Cytoplasm</location>
    </subcellularLocation>
</comment>
<evidence type="ECO:0000256" key="4">
    <source>
        <dbReference type="ARBA" id="ARBA00013346"/>
    </source>
</evidence>
<name>A0A8J3RC99_9ACTN</name>
<evidence type="ECO:0000256" key="10">
    <source>
        <dbReference type="ARBA" id="ARBA00031323"/>
    </source>
</evidence>
<evidence type="ECO:0000256" key="11">
    <source>
        <dbReference type="ARBA" id="ARBA00031350"/>
    </source>
</evidence>
<dbReference type="GO" id="GO:0005737">
    <property type="term" value="C:cytoplasm"/>
    <property type="evidence" value="ECO:0007669"/>
    <property type="project" value="UniProtKB-SubCell"/>
</dbReference>
<dbReference type="Proteomes" id="UP000610966">
    <property type="component" value="Unassembled WGS sequence"/>
</dbReference>
<evidence type="ECO:0000256" key="1">
    <source>
        <dbReference type="ARBA" id="ARBA00004496"/>
    </source>
</evidence>
<evidence type="ECO:0000313" key="12">
    <source>
        <dbReference type="EMBL" id="GIH69898.1"/>
    </source>
</evidence>
<reference evidence="12" key="1">
    <citation type="submission" date="2021-01" db="EMBL/GenBank/DDBJ databases">
        <title>Whole genome shotgun sequence of Sphaerimonospora thailandensis NBRC 107569.</title>
        <authorList>
            <person name="Komaki H."/>
            <person name="Tamura T."/>
        </authorList>
    </citation>
    <scope>NUCLEOTIDE SEQUENCE</scope>
    <source>
        <strain evidence="12">NBRC 107569</strain>
    </source>
</reference>
<dbReference type="Pfam" id="PF01135">
    <property type="entry name" value="PCMT"/>
    <property type="match status" value="1"/>
</dbReference>
<keyword evidence="5" id="KW-0963">Cytoplasm</keyword>
<evidence type="ECO:0000256" key="3">
    <source>
        <dbReference type="ARBA" id="ARBA00011890"/>
    </source>
</evidence>
<dbReference type="GO" id="GO:0004719">
    <property type="term" value="F:protein-L-isoaspartate (D-aspartate) O-methyltransferase activity"/>
    <property type="evidence" value="ECO:0007669"/>
    <property type="project" value="UniProtKB-EC"/>
</dbReference>
<dbReference type="InterPro" id="IPR029063">
    <property type="entry name" value="SAM-dependent_MTases_sf"/>
</dbReference>
<dbReference type="InterPro" id="IPR027573">
    <property type="entry name" value="Methyltran_FxLD"/>
</dbReference>
<evidence type="ECO:0000313" key="13">
    <source>
        <dbReference type="Proteomes" id="UP000610966"/>
    </source>
</evidence>
<keyword evidence="8" id="KW-0949">S-adenosyl-L-methionine</keyword>
<proteinExistence type="inferred from homology"/>
<protein>
    <recommendedName>
        <fullName evidence="4">Protein-L-isoaspartate O-methyltransferase</fullName>
        <ecNumber evidence="3">2.1.1.77</ecNumber>
    </recommendedName>
    <alternativeName>
        <fullName evidence="11">L-isoaspartyl protein carboxyl methyltransferase</fullName>
    </alternativeName>
    <alternativeName>
        <fullName evidence="9">Protein L-isoaspartyl methyltransferase</fullName>
    </alternativeName>
    <alternativeName>
        <fullName evidence="10">Protein-beta-aspartate methyltransferase</fullName>
    </alternativeName>
</protein>